<sequence length="130" mass="14610">MTTALAEYRRIQHNGQAHYGQHLIATCLGCSDDILSVERMSKFLQVMADDIDMVRYGDPIVARFGGGIETGISGVQLIETSAIVIHTNDAHRDMYLDVFSCKEFEEATVRRVLDDFLSPSSVTCEVFYRK</sequence>
<evidence type="ECO:0000256" key="9">
    <source>
        <dbReference type="ARBA" id="ARBA00023317"/>
    </source>
</evidence>
<evidence type="ECO:0000256" key="1">
    <source>
        <dbReference type="ARBA" id="ARBA00001928"/>
    </source>
</evidence>
<dbReference type="InterPro" id="IPR016067">
    <property type="entry name" value="S-AdoMet_deCO2ase_core"/>
</dbReference>
<keyword evidence="2" id="KW-0210">Decarboxylase</keyword>
<keyword evidence="7" id="KW-0456">Lyase</keyword>
<organism evidence="10 11">
    <name type="scientific">Posidoniimonas corsicana</name>
    <dbReference type="NCBI Taxonomy" id="1938618"/>
    <lineage>
        <taxon>Bacteria</taxon>
        <taxon>Pseudomonadati</taxon>
        <taxon>Planctomycetota</taxon>
        <taxon>Planctomycetia</taxon>
        <taxon>Pirellulales</taxon>
        <taxon>Lacipirellulaceae</taxon>
        <taxon>Posidoniimonas</taxon>
    </lineage>
</organism>
<dbReference type="GO" id="GO:0008295">
    <property type="term" value="P:spermidine biosynthetic process"/>
    <property type="evidence" value="ECO:0007669"/>
    <property type="project" value="UniProtKB-KW"/>
</dbReference>
<evidence type="ECO:0000256" key="7">
    <source>
        <dbReference type="ARBA" id="ARBA00023239"/>
    </source>
</evidence>
<dbReference type="EMBL" id="SIHJ01000002">
    <property type="protein sequence ID" value="TWT34004.1"/>
    <property type="molecule type" value="Genomic_DNA"/>
</dbReference>
<dbReference type="Gene3D" id="3.60.90.10">
    <property type="entry name" value="S-adenosylmethionine decarboxylase"/>
    <property type="match status" value="1"/>
</dbReference>
<comment type="caution">
    <text evidence="10">The sequence shown here is derived from an EMBL/GenBank/DDBJ whole genome shotgun (WGS) entry which is preliminary data.</text>
</comment>
<evidence type="ECO:0000256" key="6">
    <source>
        <dbReference type="ARBA" id="ARBA00023145"/>
    </source>
</evidence>
<keyword evidence="8" id="KW-0704">Schiff base</keyword>
<keyword evidence="3" id="KW-0068">Autocatalytic cleavage</keyword>
<name>A0A5C5V618_9BACT</name>
<evidence type="ECO:0000313" key="11">
    <source>
        <dbReference type="Proteomes" id="UP000316714"/>
    </source>
</evidence>
<proteinExistence type="predicted"/>
<dbReference type="GO" id="GO:0004014">
    <property type="term" value="F:adenosylmethionine decarboxylase activity"/>
    <property type="evidence" value="ECO:0007669"/>
    <property type="project" value="InterPro"/>
</dbReference>
<dbReference type="Proteomes" id="UP000316714">
    <property type="component" value="Unassembled WGS sequence"/>
</dbReference>
<dbReference type="InterPro" id="IPR003826">
    <property type="entry name" value="AdoMetDC_fam_prok"/>
</dbReference>
<gene>
    <name evidence="10" type="ORF">KOR34_38400</name>
</gene>
<dbReference type="SUPFAM" id="SSF56276">
    <property type="entry name" value="S-adenosylmethionine decarboxylase"/>
    <property type="match status" value="1"/>
</dbReference>
<dbReference type="RefSeq" id="WP_146567087.1">
    <property type="nucleotide sequence ID" value="NZ_SIHJ01000002.1"/>
</dbReference>
<evidence type="ECO:0000256" key="4">
    <source>
        <dbReference type="ARBA" id="ARBA00023066"/>
    </source>
</evidence>
<keyword evidence="11" id="KW-1185">Reference proteome</keyword>
<keyword evidence="4" id="KW-0745">Spermidine biosynthesis</keyword>
<dbReference type="OrthoDB" id="9793120at2"/>
<keyword evidence="9" id="KW-0670">Pyruvate</keyword>
<evidence type="ECO:0000256" key="8">
    <source>
        <dbReference type="ARBA" id="ARBA00023270"/>
    </source>
</evidence>
<evidence type="ECO:0000256" key="5">
    <source>
        <dbReference type="ARBA" id="ARBA00023115"/>
    </source>
</evidence>
<dbReference type="AlphaFoldDB" id="A0A5C5V618"/>
<reference evidence="10 11" key="1">
    <citation type="submission" date="2019-02" db="EMBL/GenBank/DDBJ databases">
        <title>Deep-cultivation of Planctomycetes and their phenomic and genomic characterization uncovers novel biology.</title>
        <authorList>
            <person name="Wiegand S."/>
            <person name="Jogler M."/>
            <person name="Boedeker C."/>
            <person name="Pinto D."/>
            <person name="Vollmers J."/>
            <person name="Rivas-Marin E."/>
            <person name="Kohn T."/>
            <person name="Peeters S.H."/>
            <person name="Heuer A."/>
            <person name="Rast P."/>
            <person name="Oberbeckmann S."/>
            <person name="Bunk B."/>
            <person name="Jeske O."/>
            <person name="Meyerdierks A."/>
            <person name="Storesund J.E."/>
            <person name="Kallscheuer N."/>
            <person name="Luecker S."/>
            <person name="Lage O.M."/>
            <person name="Pohl T."/>
            <person name="Merkel B.J."/>
            <person name="Hornburger P."/>
            <person name="Mueller R.-W."/>
            <person name="Bruemmer F."/>
            <person name="Labrenz M."/>
            <person name="Spormann A.M."/>
            <person name="Op Den Camp H."/>
            <person name="Overmann J."/>
            <person name="Amann R."/>
            <person name="Jetten M.S.M."/>
            <person name="Mascher T."/>
            <person name="Medema M.H."/>
            <person name="Devos D.P."/>
            <person name="Kaster A.-K."/>
            <person name="Ovreas L."/>
            <person name="Rohde M."/>
            <person name="Galperin M.Y."/>
            <person name="Jogler C."/>
        </authorList>
    </citation>
    <scope>NUCLEOTIDE SEQUENCE [LARGE SCALE GENOMIC DNA]</scope>
    <source>
        <strain evidence="10 11">KOR34</strain>
    </source>
</reference>
<accession>A0A5C5V618</accession>
<evidence type="ECO:0000256" key="2">
    <source>
        <dbReference type="ARBA" id="ARBA00022793"/>
    </source>
</evidence>
<dbReference type="Pfam" id="PF02675">
    <property type="entry name" value="AdoMet_dc"/>
    <property type="match status" value="1"/>
</dbReference>
<comment type="cofactor">
    <cofactor evidence="1">
        <name>pyruvate</name>
        <dbReference type="ChEBI" id="CHEBI:15361"/>
    </cofactor>
</comment>
<protein>
    <submittedName>
        <fullName evidence="10">S-adenosylmethionine decarboxylase proenzyme</fullName>
    </submittedName>
</protein>
<evidence type="ECO:0000256" key="3">
    <source>
        <dbReference type="ARBA" id="ARBA00022813"/>
    </source>
</evidence>
<keyword evidence="6" id="KW-0865">Zymogen</keyword>
<keyword evidence="5" id="KW-0620">Polyamine biosynthesis</keyword>
<evidence type="ECO:0000313" key="10">
    <source>
        <dbReference type="EMBL" id="TWT34004.1"/>
    </source>
</evidence>